<sequence>MRKNLILILFAIVLFSCKSTSVVNTKLDNKKEVMLKGNWTITSINFPGSDYLKVNSFNLEDSNCFIGSNWSFISNNNKGEMSLNNPNTNCKSFSSPITWYVNKDGNFVLKIINNHKAKNVNSGYILKLDNVTETSFDLIDKINVAGQIKNITYTFQRK</sequence>
<reference evidence="2 3" key="1">
    <citation type="submission" date="2019-07" db="EMBL/GenBank/DDBJ databases">
        <title>Genomic Encyclopedia of Type Strains, Phase IV (KMG-IV): sequencing the most valuable type-strain genomes for metagenomic binning, comparative biology and taxonomic classification.</title>
        <authorList>
            <person name="Goeker M."/>
        </authorList>
    </citation>
    <scope>NUCLEOTIDE SEQUENCE [LARGE SCALE GENOMIC DNA]</scope>
    <source>
        <strain evidence="2 3">DSM 18961</strain>
    </source>
</reference>
<evidence type="ECO:0000313" key="2">
    <source>
        <dbReference type="EMBL" id="TYP98752.1"/>
    </source>
</evidence>
<keyword evidence="3" id="KW-1185">Reference proteome</keyword>
<dbReference type="EMBL" id="VNIA01000002">
    <property type="protein sequence ID" value="TYP98752.1"/>
    <property type="molecule type" value="Genomic_DNA"/>
</dbReference>
<dbReference type="OrthoDB" id="1121756at2"/>
<comment type="caution">
    <text evidence="2">The sequence shown here is derived from an EMBL/GenBank/DDBJ whole genome shotgun (WGS) entry which is preliminary data.</text>
</comment>
<evidence type="ECO:0000256" key="1">
    <source>
        <dbReference type="SAM" id="SignalP"/>
    </source>
</evidence>
<dbReference type="RefSeq" id="WP_148869568.1">
    <property type="nucleotide sequence ID" value="NZ_VNIA01000002.1"/>
</dbReference>
<keyword evidence="1" id="KW-0732">Signal</keyword>
<name>A0A5S5DVF0_9FLAO</name>
<organism evidence="2 3">
    <name type="scientific">Tenacibaculum adriaticum</name>
    <dbReference type="NCBI Taxonomy" id="413713"/>
    <lineage>
        <taxon>Bacteria</taxon>
        <taxon>Pseudomonadati</taxon>
        <taxon>Bacteroidota</taxon>
        <taxon>Flavobacteriia</taxon>
        <taxon>Flavobacteriales</taxon>
        <taxon>Flavobacteriaceae</taxon>
        <taxon>Tenacibaculum</taxon>
    </lineage>
</organism>
<dbReference type="AlphaFoldDB" id="A0A5S5DVF0"/>
<feature type="signal peptide" evidence="1">
    <location>
        <begin position="1"/>
        <end position="21"/>
    </location>
</feature>
<gene>
    <name evidence="2" type="ORF">C7447_10267</name>
</gene>
<accession>A0A5S5DVF0</accession>
<feature type="chain" id="PRO_5024446057" evidence="1">
    <location>
        <begin position="22"/>
        <end position="158"/>
    </location>
</feature>
<evidence type="ECO:0000313" key="3">
    <source>
        <dbReference type="Proteomes" id="UP000323136"/>
    </source>
</evidence>
<dbReference type="Proteomes" id="UP000323136">
    <property type="component" value="Unassembled WGS sequence"/>
</dbReference>
<proteinExistence type="predicted"/>
<protein>
    <submittedName>
        <fullName evidence="2">Lipocalin-like protein</fullName>
    </submittedName>
</protein>
<dbReference type="PROSITE" id="PS51257">
    <property type="entry name" value="PROKAR_LIPOPROTEIN"/>
    <property type="match status" value="1"/>
</dbReference>